<keyword evidence="2" id="KW-1185">Reference proteome</keyword>
<reference evidence="2" key="2">
    <citation type="submission" date="2015-01" db="EMBL/GenBank/DDBJ databases">
        <title>Evolutionary Origins and Diversification of the Mycorrhizal Mutualists.</title>
        <authorList>
            <consortium name="DOE Joint Genome Institute"/>
            <consortium name="Mycorrhizal Genomics Consortium"/>
            <person name="Kohler A."/>
            <person name="Kuo A."/>
            <person name="Nagy L.G."/>
            <person name="Floudas D."/>
            <person name="Copeland A."/>
            <person name="Barry K.W."/>
            <person name="Cichocki N."/>
            <person name="Veneault-Fourrey C."/>
            <person name="LaButti K."/>
            <person name="Lindquist E.A."/>
            <person name="Lipzen A."/>
            <person name="Lundell T."/>
            <person name="Morin E."/>
            <person name="Murat C."/>
            <person name="Riley R."/>
            <person name="Ohm R."/>
            <person name="Sun H."/>
            <person name="Tunlid A."/>
            <person name="Henrissat B."/>
            <person name="Grigoriev I.V."/>
            <person name="Hibbett D.S."/>
            <person name="Martin F."/>
        </authorList>
    </citation>
    <scope>NUCLEOTIDE SEQUENCE [LARGE SCALE GENOMIC DNA]</scope>
    <source>
        <strain evidence="2">441</strain>
    </source>
</reference>
<proteinExistence type="predicted"/>
<accession>A0A0C9YXM1</accession>
<dbReference type="EMBL" id="KN834057">
    <property type="protein sequence ID" value="KIK12688.1"/>
    <property type="molecule type" value="Genomic_DNA"/>
</dbReference>
<protein>
    <submittedName>
        <fullName evidence="1">Unplaced genomic scaffold scaffold_373, whole genome shotgun sequence</fullName>
    </submittedName>
</protein>
<dbReference type="AlphaFoldDB" id="A0A0C9YXM1"/>
<sequence length="203" mass="23455">MPTVKVAVGCIIEQGVMNELLADIDVGDSDEAEVTEEEGGEIITLNPVICKVITWEVRLTLEQKSRIPEILWYVRNDNDTLDPCSFFVRTRWEYVSTREEAYEKSHHFESDAAARQRFMEVFGRGIQESHMKFATRPFPLGWGSLNNPMEFLYITWINKCPTVERQAANTPMSQNSEVELRELSHKGWRWPSLDISLGTWKRG</sequence>
<evidence type="ECO:0000313" key="2">
    <source>
        <dbReference type="Proteomes" id="UP000054018"/>
    </source>
</evidence>
<evidence type="ECO:0000313" key="1">
    <source>
        <dbReference type="EMBL" id="KIK12688.1"/>
    </source>
</evidence>
<reference evidence="1 2" key="1">
    <citation type="submission" date="2014-04" db="EMBL/GenBank/DDBJ databases">
        <authorList>
            <consortium name="DOE Joint Genome Institute"/>
            <person name="Kuo A."/>
            <person name="Kohler A."/>
            <person name="Costa M.D."/>
            <person name="Nagy L.G."/>
            <person name="Floudas D."/>
            <person name="Copeland A."/>
            <person name="Barry K.W."/>
            <person name="Cichocki N."/>
            <person name="Veneault-Fourrey C."/>
            <person name="LaButti K."/>
            <person name="Lindquist E.A."/>
            <person name="Lipzen A."/>
            <person name="Lundell T."/>
            <person name="Morin E."/>
            <person name="Murat C."/>
            <person name="Sun H."/>
            <person name="Tunlid A."/>
            <person name="Henrissat B."/>
            <person name="Grigoriev I.V."/>
            <person name="Hibbett D.S."/>
            <person name="Martin F."/>
            <person name="Nordberg H.P."/>
            <person name="Cantor M.N."/>
            <person name="Hua S.X."/>
        </authorList>
    </citation>
    <scope>NUCLEOTIDE SEQUENCE [LARGE SCALE GENOMIC DNA]</scope>
    <source>
        <strain evidence="1 2">441</strain>
    </source>
</reference>
<dbReference type="HOGENOM" id="CLU_116844_0_0_1"/>
<name>A0A0C9YXM1_9AGAM</name>
<organism evidence="1 2">
    <name type="scientific">Pisolithus microcarpus 441</name>
    <dbReference type="NCBI Taxonomy" id="765257"/>
    <lineage>
        <taxon>Eukaryota</taxon>
        <taxon>Fungi</taxon>
        <taxon>Dikarya</taxon>
        <taxon>Basidiomycota</taxon>
        <taxon>Agaricomycotina</taxon>
        <taxon>Agaricomycetes</taxon>
        <taxon>Agaricomycetidae</taxon>
        <taxon>Boletales</taxon>
        <taxon>Sclerodermatineae</taxon>
        <taxon>Pisolithaceae</taxon>
        <taxon>Pisolithus</taxon>
    </lineage>
</organism>
<dbReference type="OrthoDB" id="3266986at2759"/>
<gene>
    <name evidence="1" type="ORF">PISMIDRAFT_18561</name>
</gene>
<dbReference type="Proteomes" id="UP000054018">
    <property type="component" value="Unassembled WGS sequence"/>
</dbReference>